<feature type="transmembrane region" description="Helical" evidence="8">
    <location>
        <begin position="228"/>
        <end position="247"/>
    </location>
</feature>
<dbReference type="Gene3D" id="1.10.4160.10">
    <property type="entry name" value="Hydantoin permease"/>
    <property type="match status" value="1"/>
</dbReference>
<keyword evidence="5 8" id="KW-1133">Transmembrane helix</keyword>
<comment type="similarity">
    <text evidence="2 7">Belongs to the purine-cytosine permease (2.A.39) family.</text>
</comment>
<dbReference type="PANTHER" id="PTHR31806:SF1">
    <property type="entry name" value="PURINE-CYTOSINE PERMEASE FCY2-RELATED"/>
    <property type="match status" value="1"/>
</dbReference>
<dbReference type="CDD" id="cd11484">
    <property type="entry name" value="SLC-NCS1sbd_CobB-like"/>
    <property type="match status" value="1"/>
</dbReference>
<protein>
    <submittedName>
        <fullName evidence="9">NCS1 family nucleobase:cation symporter-1</fullName>
    </submittedName>
</protein>
<evidence type="ECO:0000256" key="1">
    <source>
        <dbReference type="ARBA" id="ARBA00004141"/>
    </source>
</evidence>
<organism evidence="9 10">
    <name type="scientific">Pseudogracilibacillus auburnensis</name>
    <dbReference type="NCBI Taxonomy" id="1494959"/>
    <lineage>
        <taxon>Bacteria</taxon>
        <taxon>Bacillati</taxon>
        <taxon>Bacillota</taxon>
        <taxon>Bacilli</taxon>
        <taxon>Bacillales</taxon>
        <taxon>Bacillaceae</taxon>
        <taxon>Pseudogracilibacillus</taxon>
    </lineage>
</organism>
<feature type="transmembrane region" description="Helical" evidence="8">
    <location>
        <begin position="453"/>
        <end position="475"/>
    </location>
</feature>
<keyword evidence="4 8" id="KW-0812">Transmembrane</keyword>
<dbReference type="GO" id="GO:0005886">
    <property type="term" value="C:plasma membrane"/>
    <property type="evidence" value="ECO:0007669"/>
    <property type="project" value="TreeGrafter"/>
</dbReference>
<evidence type="ECO:0000256" key="7">
    <source>
        <dbReference type="PIRNR" id="PIRNR002744"/>
    </source>
</evidence>
<evidence type="ECO:0000313" key="10">
    <source>
        <dbReference type="Proteomes" id="UP000247978"/>
    </source>
</evidence>
<accession>A0A2V3W017</accession>
<feature type="transmembrane region" description="Helical" evidence="8">
    <location>
        <begin position="170"/>
        <end position="186"/>
    </location>
</feature>
<evidence type="ECO:0000256" key="8">
    <source>
        <dbReference type="SAM" id="Phobius"/>
    </source>
</evidence>
<feature type="transmembrane region" description="Helical" evidence="8">
    <location>
        <begin position="198"/>
        <end position="216"/>
    </location>
</feature>
<gene>
    <name evidence="9" type="ORF">DFR56_106196</name>
</gene>
<comment type="subcellular location">
    <subcellularLocation>
        <location evidence="1">Membrane</location>
        <topology evidence="1">Multi-pass membrane protein</topology>
    </subcellularLocation>
</comment>
<dbReference type="InterPro" id="IPR026030">
    <property type="entry name" value="Pur-cyt_permease_Fcy2/21/22"/>
</dbReference>
<feature type="transmembrane region" description="Helical" evidence="8">
    <location>
        <begin position="268"/>
        <end position="289"/>
    </location>
</feature>
<evidence type="ECO:0000256" key="3">
    <source>
        <dbReference type="ARBA" id="ARBA00022448"/>
    </source>
</evidence>
<feature type="transmembrane region" description="Helical" evidence="8">
    <location>
        <begin position="131"/>
        <end position="150"/>
    </location>
</feature>
<sequence length="493" mass="54611">MKSNLNIGTILKHQHANVTEINTFLKRIYGQKGDKEMDENSNRIERKSYEYITLDERKGNPKELFFTWFAASTVSTTLVTGAISIMIGLNFWWASVSMFLGHAIGATIMALHSAQGPKLGIPQLLQSRAQFGFYGVILPMLIVLTMYFGYGSTNTILVGQGMNEAFGVDINVTVMIAMIPMVLLAIYGQDIIQKFMKLYTIGYTLIFLILTILVISQLSMDILSKGEFTFSTFLLSTAISITWQITYGPYVSDHSRFMRPSEAKKTFIYSYAGSFLSSAWLMILGAAIATMVVNGNVMGQIKAMGTIGYILVIVITLGVLVINSLNIYGAGIITLSIASNFIEFKTSRKMRIITSVIIGAIIVLASTAGAGDFMNYFQIYLSFILFFIIPWSVINLTDFYILKRNDYPPEAFMEKDGIFGKLNSKTLVVYLVAITCQVPFTNTGIYQGPVSKALGGIDLAWVVGIIISFGAYYGLNKFIKAETEEIKKEAQKA</sequence>
<dbReference type="Proteomes" id="UP000247978">
    <property type="component" value="Unassembled WGS sequence"/>
</dbReference>
<keyword evidence="3 7" id="KW-0813">Transport</keyword>
<dbReference type="PIRSF" id="PIRSF002744">
    <property type="entry name" value="Pur-cyt_permease"/>
    <property type="match status" value="1"/>
</dbReference>
<dbReference type="Pfam" id="PF02133">
    <property type="entry name" value="Transp_cyt_pur"/>
    <property type="match status" value="1"/>
</dbReference>
<evidence type="ECO:0000256" key="4">
    <source>
        <dbReference type="ARBA" id="ARBA00022692"/>
    </source>
</evidence>
<dbReference type="GO" id="GO:0022857">
    <property type="term" value="F:transmembrane transporter activity"/>
    <property type="evidence" value="ECO:0007669"/>
    <property type="project" value="InterPro"/>
</dbReference>
<dbReference type="AlphaFoldDB" id="A0A2V3W017"/>
<dbReference type="PANTHER" id="PTHR31806">
    <property type="entry name" value="PURINE-CYTOSINE PERMEASE FCY2-RELATED"/>
    <property type="match status" value="1"/>
</dbReference>
<evidence type="ECO:0000256" key="6">
    <source>
        <dbReference type="ARBA" id="ARBA00023136"/>
    </source>
</evidence>
<comment type="caution">
    <text evidence="9">The sequence shown here is derived from an EMBL/GenBank/DDBJ whole genome shotgun (WGS) entry which is preliminary data.</text>
</comment>
<feature type="transmembrane region" description="Helical" evidence="8">
    <location>
        <begin position="377"/>
        <end position="401"/>
    </location>
</feature>
<feature type="transmembrane region" description="Helical" evidence="8">
    <location>
        <begin position="350"/>
        <end position="371"/>
    </location>
</feature>
<keyword evidence="6 7" id="KW-0472">Membrane</keyword>
<evidence type="ECO:0000256" key="2">
    <source>
        <dbReference type="ARBA" id="ARBA00008974"/>
    </source>
</evidence>
<feature type="transmembrane region" description="Helical" evidence="8">
    <location>
        <begin position="309"/>
        <end position="338"/>
    </location>
</feature>
<name>A0A2V3W017_9BACI</name>
<proteinExistence type="inferred from homology"/>
<dbReference type="InterPro" id="IPR001248">
    <property type="entry name" value="Pur-cyt_permease"/>
</dbReference>
<feature type="transmembrane region" description="Helical" evidence="8">
    <location>
        <begin position="422"/>
        <end position="441"/>
    </location>
</feature>
<evidence type="ECO:0000313" key="9">
    <source>
        <dbReference type="EMBL" id="PXW87126.1"/>
    </source>
</evidence>
<feature type="transmembrane region" description="Helical" evidence="8">
    <location>
        <begin position="91"/>
        <end position="111"/>
    </location>
</feature>
<feature type="transmembrane region" description="Helical" evidence="8">
    <location>
        <begin position="64"/>
        <end position="85"/>
    </location>
</feature>
<dbReference type="EMBL" id="QJJQ01000006">
    <property type="protein sequence ID" value="PXW87126.1"/>
    <property type="molecule type" value="Genomic_DNA"/>
</dbReference>
<evidence type="ECO:0000256" key="5">
    <source>
        <dbReference type="ARBA" id="ARBA00022989"/>
    </source>
</evidence>
<reference evidence="9 10" key="1">
    <citation type="submission" date="2018-05" db="EMBL/GenBank/DDBJ databases">
        <title>Genomic Encyclopedia of Type Strains, Phase IV (KMG-IV): sequencing the most valuable type-strain genomes for metagenomic binning, comparative biology and taxonomic classification.</title>
        <authorList>
            <person name="Goeker M."/>
        </authorList>
    </citation>
    <scope>NUCLEOTIDE SEQUENCE [LARGE SCALE GENOMIC DNA]</scope>
    <source>
        <strain evidence="9 10">DSM 28556</strain>
    </source>
</reference>
<keyword evidence="10" id="KW-1185">Reference proteome</keyword>